<sequence length="58" mass="6282">MQNAEFNAPRLAGLYDTLGPWEPSDQFFLDLANEHPHSHILDLGCGTGQGTSEAVNVV</sequence>
<keyword evidence="2" id="KW-1185">Reference proteome</keyword>
<gene>
    <name evidence="1" type="ORF">ORD21_11155</name>
</gene>
<dbReference type="InterPro" id="IPR029063">
    <property type="entry name" value="SAM-dependent_MTases_sf"/>
</dbReference>
<dbReference type="Proteomes" id="UP001276150">
    <property type="component" value="Unassembled WGS sequence"/>
</dbReference>
<reference evidence="1 2" key="1">
    <citation type="submission" date="2022-11" db="EMBL/GenBank/DDBJ databases">
        <title>Deinococcus ZS9-10, Low Temperature and Draught-tolerating, UV-resistant Bacteria from Continental Antarctica.</title>
        <authorList>
            <person name="Cheng L."/>
        </authorList>
    </citation>
    <scope>NUCLEOTIDE SEQUENCE [LARGE SCALE GENOMIC DNA]</scope>
    <source>
        <strain evidence="1 2">ZS9-10</strain>
    </source>
</reference>
<comment type="caution">
    <text evidence="1">The sequence shown here is derived from an EMBL/GenBank/DDBJ whole genome shotgun (WGS) entry which is preliminary data.</text>
</comment>
<protein>
    <recommendedName>
        <fullName evidence="3">Class I SAM-dependent methyltransferase</fullName>
    </recommendedName>
</protein>
<organism evidence="1 2">
    <name type="scientific">Deinococcus arenicola</name>
    <dbReference type="NCBI Taxonomy" id="2994950"/>
    <lineage>
        <taxon>Bacteria</taxon>
        <taxon>Thermotogati</taxon>
        <taxon>Deinococcota</taxon>
        <taxon>Deinococci</taxon>
        <taxon>Deinococcales</taxon>
        <taxon>Deinococcaceae</taxon>
        <taxon>Deinococcus</taxon>
    </lineage>
</organism>
<dbReference type="EMBL" id="JAPMIV010000019">
    <property type="protein sequence ID" value="MDV6375143.1"/>
    <property type="molecule type" value="Genomic_DNA"/>
</dbReference>
<accession>A0ABU4DRT6</accession>
<evidence type="ECO:0000313" key="2">
    <source>
        <dbReference type="Proteomes" id="UP001276150"/>
    </source>
</evidence>
<dbReference type="SUPFAM" id="SSF53335">
    <property type="entry name" value="S-adenosyl-L-methionine-dependent methyltransferases"/>
    <property type="match status" value="1"/>
</dbReference>
<evidence type="ECO:0000313" key="1">
    <source>
        <dbReference type="EMBL" id="MDV6375143.1"/>
    </source>
</evidence>
<dbReference type="Gene3D" id="3.40.50.150">
    <property type="entry name" value="Vaccinia Virus protein VP39"/>
    <property type="match status" value="1"/>
</dbReference>
<proteinExistence type="predicted"/>
<evidence type="ECO:0008006" key="3">
    <source>
        <dbReference type="Google" id="ProtNLM"/>
    </source>
</evidence>
<dbReference type="RefSeq" id="WP_317640475.1">
    <property type="nucleotide sequence ID" value="NZ_JAPMIV010000019.1"/>
</dbReference>
<name>A0ABU4DRT6_9DEIO</name>